<dbReference type="PANTHER" id="PTHR33121:SF71">
    <property type="entry name" value="OXYGEN SENSOR PROTEIN DOSP"/>
    <property type="match status" value="1"/>
</dbReference>
<dbReference type="CDD" id="cd01948">
    <property type="entry name" value="EAL"/>
    <property type="match status" value="1"/>
</dbReference>
<reference evidence="3 4" key="1">
    <citation type="submission" date="2023-03" db="EMBL/GenBank/DDBJ databases">
        <title>Novel Species.</title>
        <authorList>
            <person name="Ma S."/>
        </authorList>
    </citation>
    <scope>NUCLEOTIDE SEQUENCE [LARGE SCALE GENOMIC DNA]</scope>
    <source>
        <strain evidence="3 4">LIND6LT2</strain>
    </source>
</reference>
<feature type="domain" description="EAL" evidence="2">
    <location>
        <begin position="291"/>
        <end position="543"/>
    </location>
</feature>
<organism evidence="3 4">
    <name type="scientific">Defluviitalea saccharophila</name>
    <dbReference type="NCBI Taxonomy" id="879970"/>
    <lineage>
        <taxon>Bacteria</taxon>
        <taxon>Bacillati</taxon>
        <taxon>Bacillota</taxon>
        <taxon>Clostridia</taxon>
        <taxon>Lachnospirales</taxon>
        <taxon>Defluviitaleaceae</taxon>
        <taxon>Defluviitalea</taxon>
    </lineage>
</organism>
<dbReference type="SMART" id="SM00052">
    <property type="entry name" value="EAL"/>
    <property type="match status" value="1"/>
</dbReference>
<dbReference type="InterPro" id="IPR029787">
    <property type="entry name" value="Nucleotide_cyclase"/>
</dbReference>
<dbReference type="InterPro" id="IPR035919">
    <property type="entry name" value="EAL_sf"/>
</dbReference>
<evidence type="ECO:0000313" key="3">
    <source>
        <dbReference type="EMBL" id="WZL69651.1"/>
    </source>
</evidence>
<evidence type="ECO:0000259" key="2">
    <source>
        <dbReference type="PROSITE" id="PS50883"/>
    </source>
</evidence>
<dbReference type="RefSeq" id="WP_341876637.1">
    <property type="nucleotide sequence ID" value="NZ_CP121687.1"/>
</dbReference>
<dbReference type="PANTHER" id="PTHR33121">
    <property type="entry name" value="CYCLIC DI-GMP PHOSPHODIESTERASE PDEF"/>
    <property type="match status" value="1"/>
</dbReference>
<dbReference type="Gene3D" id="3.20.20.450">
    <property type="entry name" value="EAL domain"/>
    <property type="match status" value="1"/>
</dbReference>
<gene>
    <name evidence="3" type="ORF">QBE51_12815</name>
</gene>
<dbReference type="SUPFAM" id="SSF141868">
    <property type="entry name" value="EAL domain-like"/>
    <property type="match status" value="1"/>
</dbReference>
<dbReference type="SUPFAM" id="SSF55073">
    <property type="entry name" value="Nucleotide cyclase"/>
    <property type="match status" value="1"/>
</dbReference>
<dbReference type="InterPro" id="IPR050706">
    <property type="entry name" value="Cyclic-di-GMP_PDE-like"/>
</dbReference>
<protein>
    <submittedName>
        <fullName evidence="3">EAL domain-containing protein</fullName>
    </submittedName>
</protein>
<dbReference type="EMBL" id="CP121687">
    <property type="protein sequence ID" value="WZL69651.1"/>
    <property type="molecule type" value="Genomic_DNA"/>
</dbReference>
<keyword evidence="1" id="KW-0472">Membrane</keyword>
<keyword evidence="1" id="KW-1133">Transmembrane helix</keyword>
<feature type="transmembrane region" description="Helical" evidence="1">
    <location>
        <begin position="16"/>
        <end position="35"/>
    </location>
</feature>
<proteinExistence type="predicted"/>
<evidence type="ECO:0000313" key="4">
    <source>
        <dbReference type="Proteomes" id="UP001486565"/>
    </source>
</evidence>
<feature type="transmembrane region" description="Helical" evidence="1">
    <location>
        <begin position="47"/>
        <end position="73"/>
    </location>
</feature>
<dbReference type="PROSITE" id="PS50883">
    <property type="entry name" value="EAL"/>
    <property type="match status" value="1"/>
</dbReference>
<dbReference type="Proteomes" id="UP001486565">
    <property type="component" value="Chromosome"/>
</dbReference>
<dbReference type="InterPro" id="IPR043128">
    <property type="entry name" value="Rev_trsase/Diguanyl_cyclase"/>
</dbReference>
<dbReference type="Gene3D" id="3.30.70.270">
    <property type="match status" value="1"/>
</dbReference>
<keyword evidence="4" id="KW-1185">Reference proteome</keyword>
<keyword evidence="1" id="KW-0812">Transmembrane</keyword>
<dbReference type="Pfam" id="PF00563">
    <property type="entry name" value="EAL"/>
    <property type="match status" value="1"/>
</dbReference>
<name>A0ABZ2Y2S7_9FIRM</name>
<dbReference type="InterPro" id="IPR001633">
    <property type="entry name" value="EAL_dom"/>
</dbReference>
<feature type="transmembrane region" description="Helical" evidence="1">
    <location>
        <begin position="93"/>
        <end position="111"/>
    </location>
</feature>
<sequence>MIPKIERGDKNSRTNLIHILLVAFLVITILYFVYITGGTKKGFVHLMYVPIILSSLYWGAFIGLIAGMVCGILTGPFMPMDVALGITQDPMNWIFRLLIFSFIGFLTGYMIDRINSLNEEKLERTLKSPFYDLPNAKKLFYDIENKMKSEKNFKLISIKLTNLYDIEKYIDNKLVYEIVNSLAEKLMHTCGHKSVYSYEKDELIVLVCESSSDDYEEKIKGILEYYLDFPMSINEYKIRLAFKVGIYMYQGEDSSPIEIYNKARIAYEQGEVKESGIYYYDVSLANKRREIQSITGTMLESILKHELFVMYQPKIDIVNNKISGVEALVRWKRNGNEFIPPNIFIPIAEEIGFINKISKFVFDCATTQMEIWKSKGMNIKCAVNASVSELNDDSFTSWAGETIDAKNIDRSDFEIEITERAIAYNDHRLIEKINYLKESGYKISIDDFGTGYNSLMSVSEIPFDKLKIDKYFIDRIHKIEVAELVKLFIEYAHTLGKVVIAEGVETEEQINILKRLKCDEVQGYYYSRPLLPEELEEFYLEFNKVNHESA</sequence>
<evidence type="ECO:0000256" key="1">
    <source>
        <dbReference type="SAM" id="Phobius"/>
    </source>
</evidence>
<accession>A0ABZ2Y2S7</accession>